<reference evidence="2 3" key="1">
    <citation type="journal article" date="2018" name="Nat. Ecol. Evol.">
        <title>Pezizomycetes genomes reveal the molecular basis of ectomycorrhizal truffle lifestyle.</title>
        <authorList>
            <person name="Murat C."/>
            <person name="Payen T."/>
            <person name="Noel B."/>
            <person name="Kuo A."/>
            <person name="Morin E."/>
            <person name="Chen J."/>
            <person name="Kohler A."/>
            <person name="Krizsan K."/>
            <person name="Balestrini R."/>
            <person name="Da Silva C."/>
            <person name="Montanini B."/>
            <person name="Hainaut M."/>
            <person name="Levati E."/>
            <person name="Barry K.W."/>
            <person name="Belfiori B."/>
            <person name="Cichocki N."/>
            <person name="Clum A."/>
            <person name="Dockter R.B."/>
            <person name="Fauchery L."/>
            <person name="Guy J."/>
            <person name="Iotti M."/>
            <person name="Le Tacon F."/>
            <person name="Lindquist E.A."/>
            <person name="Lipzen A."/>
            <person name="Malagnac F."/>
            <person name="Mello A."/>
            <person name="Molinier V."/>
            <person name="Miyauchi S."/>
            <person name="Poulain J."/>
            <person name="Riccioni C."/>
            <person name="Rubini A."/>
            <person name="Sitrit Y."/>
            <person name="Splivallo R."/>
            <person name="Traeger S."/>
            <person name="Wang M."/>
            <person name="Zifcakova L."/>
            <person name="Wipf D."/>
            <person name="Zambonelli A."/>
            <person name="Paolocci F."/>
            <person name="Nowrousian M."/>
            <person name="Ottonello S."/>
            <person name="Baldrian P."/>
            <person name="Spatafora J.W."/>
            <person name="Henrissat B."/>
            <person name="Nagy L.G."/>
            <person name="Aury J.M."/>
            <person name="Wincker P."/>
            <person name="Grigoriev I.V."/>
            <person name="Bonfante P."/>
            <person name="Martin F.M."/>
        </authorList>
    </citation>
    <scope>NUCLEOTIDE SEQUENCE [LARGE SCALE GENOMIC DNA]</scope>
    <source>
        <strain evidence="2 3">RN42</strain>
    </source>
</reference>
<dbReference type="CDD" id="cd18186">
    <property type="entry name" value="BTB_POZ_ZBTB_KLHL-like"/>
    <property type="match status" value="1"/>
</dbReference>
<proteinExistence type="predicted"/>
<dbReference type="OrthoDB" id="6359816at2759"/>
<dbReference type="PANTHER" id="PTHR47843:SF5">
    <property type="entry name" value="BTB_POZ DOMAIN PROTEIN"/>
    <property type="match status" value="1"/>
</dbReference>
<dbReference type="InterPro" id="IPR000210">
    <property type="entry name" value="BTB/POZ_dom"/>
</dbReference>
<feature type="domain" description="BTB" evidence="1">
    <location>
        <begin position="15"/>
        <end position="76"/>
    </location>
</feature>
<dbReference type="InterPro" id="IPR011333">
    <property type="entry name" value="SKP1/BTB/POZ_sf"/>
</dbReference>
<dbReference type="STRING" id="1160509.A0A3N4IAW5"/>
<gene>
    <name evidence="2" type="ORF">BJ508DRAFT_324817</name>
</gene>
<accession>A0A3N4IAW5</accession>
<dbReference type="Gene3D" id="3.30.710.10">
    <property type="entry name" value="Potassium Channel Kv1.1, Chain A"/>
    <property type="match status" value="1"/>
</dbReference>
<protein>
    <recommendedName>
        <fullName evidence="1">BTB domain-containing protein</fullName>
    </recommendedName>
</protein>
<organism evidence="2 3">
    <name type="scientific">Ascobolus immersus RN42</name>
    <dbReference type="NCBI Taxonomy" id="1160509"/>
    <lineage>
        <taxon>Eukaryota</taxon>
        <taxon>Fungi</taxon>
        <taxon>Dikarya</taxon>
        <taxon>Ascomycota</taxon>
        <taxon>Pezizomycotina</taxon>
        <taxon>Pezizomycetes</taxon>
        <taxon>Pezizales</taxon>
        <taxon>Ascobolaceae</taxon>
        <taxon>Ascobolus</taxon>
    </lineage>
</organism>
<dbReference type="AlphaFoldDB" id="A0A3N4IAW5"/>
<dbReference type="Proteomes" id="UP000275078">
    <property type="component" value="Unassembled WGS sequence"/>
</dbReference>
<dbReference type="Pfam" id="PF00651">
    <property type="entry name" value="BTB"/>
    <property type="match status" value="1"/>
</dbReference>
<evidence type="ECO:0000313" key="3">
    <source>
        <dbReference type="Proteomes" id="UP000275078"/>
    </source>
</evidence>
<dbReference type="PROSITE" id="PS50097">
    <property type="entry name" value="BTB"/>
    <property type="match status" value="1"/>
</dbReference>
<evidence type="ECO:0000313" key="2">
    <source>
        <dbReference type="EMBL" id="RPA83233.1"/>
    </source>
</evidence>
<dbReference type="PANTHER" id="PTHR47843">
    <property type="entry name" value="BTB DOMAIN-CONTAINING PROTEIN-RELATED"/>
    <property type="match status" value="1"/>
</dbReference>
<evidence type="ECO:0000259" key="1">
    <source>
        <dbReference type="PROSITE" id="PS50097"/>
    </source>
</evidence>
<keyword evidence="3" id="KW-1185">Reference proteome</keyword>
<name>A0A3N4IAW5_ASCIM</name>
<sequence>MRKRSRELLETGSYSNLLIRGQGSEFKVHQQIVCPQSCYFAACMASGMKESETRILDLMDENPDDIKLMLDFMYGGTYWEHSLDQPPGSVGIEPRSRQASDGFYFTNTKSRSQGTEARDISFLTDPLLSNIRTYNLADKRGIDGLTKEVLWKVLRYTEVLLTFVPEYGFGRVPIHSLLPANATCEEKLETVEWEWSRLIVAAEATYDIGCHQSERGRLVIGAIVDVVPIIRSYYPSRIKELKMRMLEIPELAVALFDALCTANERIIEEALEHV</sequence>
<dbReference type="SUPFAM" id="SSF54695">
    <property type="entry name" value="POZ domain"/>
    <property type="match status" value="1"/>
</dbReference>
<dbReference type="EMBL" id="ML119666">
    <property type="protein sequence ID" value="RPA83233.1"/>
    <property type="molecule type" value="Genomic_DNA"/>
</dbReference>